<dbReference type="OrthoDB" id="3687464at2"/>
<name>A0A367EY50_9ACTN</name>
<accession>A0A367EY50</accession>
<evidence type="ECO:0000256" key="1">
    <source>
        <dbReference type="SAM" id="MobiDB-lite"/>
    </source>
</evidence>
<proteinExistence type="predicted"/>
<dbReference type="EMBL" id="QOIM01000024">
    <property type="protein sequence ID" value="RCG22609.1"/>
    <property type="molecule type" value="Genomic_DNA"/>
</dbReference>
<dbReference type="Proteomes" id="UP000253507">
    <property type="component" value="Unassembled WGS sequence"/>
</dbReference>
<protein>
    <submittedName>
        <fullName evidence="2">Uncharacterized protein</fullName>
    </submittedName>
</protein>
<dbReference type="RefSeq" id="WP_114014439.1">
    <property type="nucleotide sequence ID" value="NZ_QOIM01000024.1"/>
</dbReference>
<feature type="compositionally biased region" description="Basic residues" evidence="1">
    <location>
        <begin position="178"/>
        <end position="187"/>
    </location>
</feature>
<reference evidence="2 3" key="1">
    <citation type="submission" date="2018-06" db="EMBL/GenBank/DDBJ databases">
        <title>Streptomyces reniochalinae sp. nov. and Streptomyces diacarnus sp. nov. from marine sponges.</title>
        <authorList>
            <person name="Li L."/>
        </authorList>
    </citation>
    <scope>NUCLEOTIDE SEQUENCE [LARGE SCALE GENOMIC DNA]</scope>
    <source>
        <strain evidence="2 3">LHW50302</strain>
    </source>
</reference>
<sequence>MTATPAAPRPAEGHLGRALIEETAKKSGLVWVRGPVGPARGLWHVWREGAVCLVGDGSLEQPLADMGLSDGATATVTVRGKDKGARLVVWSARVRELAPMGEQWQAAVDELKGKRLNAPDADTMLRRWADESRVLRLEPTGEPLEQPGSMPHDAQAAPPPATPATTRRPQPAGLPRLLARRGKRRTG</sequence>
<organism evidence="2 3">
    <name type="scientific">Streptomyces reniochalinae</name>
    <dbReference type="NCBI Taxonomy" id="2250578"/>
    <lineage>
        <taxon>Bacteria</taxon>
        <taxon>Bacillati</taxon>
        <taxon>Actinomycetota</taxon>
        <taxon>Actinomycetes</taxon>
        <taxon>Kitasatosporales</taxon>
        <taxon>Streptomycetaceae</taxon>
        <taxon>Streptomyces</taxon>
    </lineage>
</organism>
<evidence type="ECO:0000313" key="2">
    <source>
        <dbReference type="EMBL" id="RCG22609.1"/>
    </source>
</evidence>
<gene>
    <name evidence="2" type="ORF">DQ392_06095</name>
</gene>
<feature type="region of interest" description="Disordered" evidence="1">
    <location>
        <begin position="140"/>
        <end position="187"/>
    </location>
</feature>
<dbReference type="AlphaFoldDB" id="A0A367EY50"/>
<comment type="caution">
    <text evidence="2">The sequence shown here is derived from an EMBL/GenBank/DDBJ whole genome shotgun (WGS) entry which is preliminary data.</text>
</comment>
<keyword evidence="3" id="KW-1185">Reference proteome</keyword>
<evidence type="ECO:0000313" key="3">
    <source>
        <dbReference type="Proteomes" id="UP000253507"/>
    </source>
</evidence>